<dbReference type="Proteomes" id="UP000799437">
    <property type="component" value="Unassembled WGS sequence"/>
</dbReference>
<dbReference type="RefSeq" id="XP_033599540.1">
    <property type="nucleotide sequence ID" value="XM_033744226.1"/>
</dbReference>
<organism evidence="3 4">
    <name type="scientific">Pseudovirgaria hyperparasitica</name>
    <dbReference type="NCBI Taxonomy" id="470096"/>
    <lineage>
        <taxon>Eukaryota</taxon>
        <taxon>Fungi</taxon>
        <taxon>Dikarya</taxon>
        <taxon>Ascomycota</taxon>
        <taxon>Pezizomycotina</taxon>
        <taxon>Dothideomycetes</taxon>
        <taxon>Dothideomycetes incertae sedis</taxon>
        <taxon>Acrospermales</taxon>
        <taxon>Acrospermaceae</taxon>
        <taxon>Pseudovirgaria</taxon>
    </lineage>
</organism>
<name>A0A6A6W4J4_9PEZI</name>
<gene>
    <name evidence="3" type="ORF">EJ05DRAFT_477314</name>
</gene>
<feature type="transmembrane region" description="Helical" evidence="2">
    <location>
        <begin position="42"/>
        <end position="59"/>
    </location>
</feature>
<dbReference type="GeneID" id="54485280"/>
<protein>
    <submittedName>
        <fullName evidence="3">Uncharacterized protein</fullName>
    </submittedName>
</protein>
<feature type="region of interest" description="Disordered" evidence="1">
    <location>
        <begin position="1"/>
        <end position="24"/>
    </location>
</feature>
<keyword evidence="4" id="KW-1185">Reference proteome</keyword>
<accession>A0A6A6W4J4</accession>
<feature type="compositionally biased region" description="Acidic residues" evidence="1">
    <location>
        <begin position="11"/>
        <end position="20"/>
    </location>
</feature>
<keyword evidence="2" id="KW-1133">Transmembrane helix</keyword>
<evidence type="ECO:0000256" key="2">
    <source>
        <dbReference type="SAM" id="Phobius"/>
    </source>
</evidence>
<evidence type="ECO:0000256" key="1">
    <source>
        <dbReference type="SAM" id="MobiDB-lite"/>
    </source>
</evidence>
<dbReference type="EMBL" id="ML996574">
    <property type="protein sequence ID" value="KAF2757089.1"/>
    <property type="molecule type" value="Genomic_DNA"/>
</dbReference>
<dbReference type="AlphaFoldDB" id="A0A6A6W4J4"/>
<evidence type="ECO:0000313" key="3">
    <source>
        <dbReference type="EMBL" id="KAF2757089.1"/>
    </source>
</evidence>
<keyword evidence="2" id="KW-0472">Membrane</keyword>
<proteinExistence type="predicted"/>
<keyword evidence="2" id="KW-0812">Transmembrane</keyword>
<reference evidence="3" key="1">
    <citation type="journal article" date="2020" name="Stud. Mycol.">
        <title>101 Dothideomycetes genomes: a test case for predicting lifestyles and emergence of pathogens.</title>
        <authorList>
            <person name="Haridas S."/>
            <person name="Albert R."/>
            <person name="Binder M."/>
            <person name="Bloem J."/>
            <person name="Labutti K."/>
            <person name="Salamov A."/>
            <person name="Andreopoulos B."/>
            <person name="Baker S."/>
            <person name="Barry K."/>
            <person name="Bills G."/>
            <person name="Bluhm B."/>
            <person name="Cannon C."/>
            <person name="Castanera R."/>
            <person name="Culley D."/>
            <person name="Daum C."/>
            <person name="Ezra D."/>
            <person name="Gonzalez J."/>
            <person name="Henrissat B."/>
            <person name="Kuo A."/>
            <person name="Liang C."/>
            <person name="Lipzen A."/>
            <person name="Lutzoni F."/>
            <person name="Magnuson J."/>
            <person name="Mondo S."/>
            <person name="Nolan M."/>
            <person name="Ohm R."/>
            <person name="Pangilinan J."/>
            <person name="Park H.-J."/>
            <person name="Ramirez L."/>
            <person name="Alfaro M."/>
            <person name="Sun H."/>
            <person name="Tritt A."/>
            <person name="Yoshinaga Y."/>
            <person name="Zwiers L.-H."/>
            <person name="Turgeon B."/>
            <person name="Goodwin S."/>
            <person name="Spatafora J."/>
            <person name="Crous P."/>
            <person name="Grigoriev I."/>
        </authorList>
    </citation>
    <scope>NUCLEOTIDE SEQUENCE</scope>
    <source>
        <strain evidence="3">CBS 121739</strain>
    </source>
</reference>
<evidence type="ECO:0000313" key="4">
    <source>
        <dbReference type="Proteomes" id="UP000799437"/>
    </source>
</evidence>
<sequence length="60" mass="6126">MEPVNGNQDDHDGDGDDDDAAQQRFAGSVGVGAGWAGVEREMMIIDGIIGLLIGAGLAIN</sequence>